<evidence type="ECO:0000313" key="2">
    <source>
        <dbReference type="Proteomes" id="UP001194580"/>
    </source>
</evidence>
<comment type="caution">
    <text evidence="1">The sequence shown here is derived from an EMBL/GenBank/DDBJ whole genome shotgun (WGS) entry which is preliminary data.</text>
</comment>
<protein>
    <submittedName>
        <fullName evidence="1">Uncharacterized protein</fullName>
    </submittedName>
</protein>
<keyword evidence="2" id="KW-1185">Reference proteome</keyword>
<name>A0AAD4D8B7_9FUNG</name>
<accession>A0AAD4D8B7</accession>
<dbReference type="EMBL" id="JAAAIL010001127">
    <property type="protein sequence ID" value="KAG0271495.1"/>
    <property type="molecule type" value="Genomic_DNA"/>
</dbReference>
<organism evidence="1 2">
    <name type="scientific">Linnemannia exigua</name>
    <dbReference type="NCBI Taxonomy" id="604196"/>
    <lineage>
        <taxon>Eukaryota</taxon>
        <taxon>Fungi</taxon>
        <taxon>Fungi incertae sedis</taxon>
        <taxon>Mucoromycota</taxon>
        <taxon>Mortierellomycotina</taxon>
        <taxon>Mortierellomycetes</taxon>
        <taxon>Mortierellales</taxon>
        <taxon>Mortierellaceae</taxon>
        <taxon>Linnemannia</taxon>
    </lineage>
</organism>
<dbReference type="AlphaFoldDB" id="A0AAD4D8B7"/>
<gene>
    <name evidence="1" type="ORF">BGZ95_000682</name>
</gene>
<reference evidence="1" key="1">
    <citation type="journal article" date="2020" name="Fungal Divers.">
        <title>Resolving the Mortierellaceae phylogeny through synthesis of multi-gene phylogenetics and phylogenomics.</title>
        <authorList>
            <person name="Vandepol N."/>
            <person name="Liber J."/>
            <person name="Desiro A."/>
            <person name="Na H."/>
            <person name="Kennedy M."/>
            <person name="Barry K."/>
            <person name="Grigoriev I.V."/>
            <person name="Miller A.N."/>
            <person name="O'Donnell K."/>
            <person name="Stajich J.E."/>
            <person name="Bonito G."/>
        </authorList>
    </citation>
    <scope>NUCLEOTIDE SEQUENCE</scope>
    <source>
        <strain evidence="1">NRRL 28262</strain>
    </source>
</reference>
<dbReference type="Proteomes" id="UP001194580">
    <property type="component" value="Unassembled WGS sequence"/>
</dbReference>
<proteinExistence type="predicted"/>
<sequence length="279" mass="31491">MAANSFPATKQNNNIDFLTMWKQNLLVSDLACIKLPCPFTKSSKPKQVALSSLPSSSIVYPDDILEQSCFLDEIYDIRVEHQQQFKEFLGWIPTILSKHHPALATQILDELKNTATCLSAVLLSTQMSIPATSCFANERWLDIDCLQACLDALNRMYNPIGNILILPIDLTIYVTCNDDHSDYHCKPTFDINSLTDILGIFPMKVGDCKEGKGCCCDDDNGCKDVCNCDYHCACNGPGLCEHAHPYVCEPDHWAFFWLDMQHSKFHFGFPRQRSAHNQD</sequence>
<evidence type="ECO:0000313" key="1">
    <source>
        <dbReference type="EMBL" id="KAG0271495.1"/>
    </source>
</evidence>